<dbReference type="GO" id="GO:0071555">
    <property type="term" value="P:cell wall organization"/>
    <property type="evidence" value="ECO:0007669"/>
    <property type="project" value="UniProtKB-KW"/>
</dbReference>
<evidence type="ECO:0000259" key="4">
    <source>
        <dbReference type="SMART" id="SM00287"/>
    </source>
</evidence>
<dbReference type="AlphaFoldDB" id="A0A941GR16"/>
<name>A0A941GR16_9CHRO</name>
<dbReference type="SUPFAM" id="SSF53187">
    <property type="entry name" value="Zn-dependent exopeptidases"/>
    <property type="match status" value="1"/>
</dbReference>
<feature type="domain" description="MurNAc-LAA" evidence="5">
    <location>
        <begin position="461"/>
        <end position="573"/>
    </location>
</feature>
<dbReference type="EMBL" id="JADQBC010000002">
    <property type="protein sequence ID" value="MBR8826412.1"/>
    <property type="molecule type" value="Genomic_DNA"/>
</dbReference>
<comment type="caution">
    <text evidence="6">The sequence shown here is derived from an EMBL/GenBank/DDBJ whole genome shotgun (WGS) entry which is preliminary data.</text>
</comment>
<organism evidence="6 7">
    <name type="scientific">Gomphosphaeria aponina SAG 52.96 = DSM 107014</name>
    <dbReference type="NCBI Taxonomy" id="1521640"/>
    <lineage>
        <taxon>Bacteria</taxon>
        <taxon>Bacillati</taxon>
        <taxon>Cyanobacteriota</taxon>
        <taxon>Cyanophyceae</taxon>
        <taxon>Oscillatoriophycideae</taxon>
        <taxon>Chroococcales</taxon>
        <taxon>Gomphosphaeriaceae</taxon>
        <taxon>Gomphosphaeria</taxon>
    </lineage>
</organism>
<dbReference type="EC" id="3.5.1.28" evidence="6"/>
<reference evidence="6" key="1">
    <citation type="submission" date="2021-02" db="EMBL/GenBank/DDBJ databases">
        <title>Metagenome analyses of Stigonema ocellatum DSM 106950, Chlorogloea purpurea SAG 13.99 and Gomphosphaeria aponina DSM 107014.</title>
        <authorList>
            <person name="Marter P."/>
            <person name="Huang S."/>
        </authorList>
    </citation>
    <scope>NUCLEOTIDE SEQUENCE</scope>
    <source>
        <strain evidence="6">JP213</strain>
    </source>
</reference>
<feature type="chain" id="PRO_5036702296" evidence="3">
    <location>
        <begin position="23"/>
        <end position="582"/>
    </location>
</feature>
<evidence type="ECO:0000313" key="7">
    <source>
        <dbReference type="Proteomes" id="UP000767446"/>
    </source>
</evidence>
<keyword evidence="3" id="KW-0732">Signal</keyword>
<feature type="domain" description="SH3b" evidence="4">
    <location>
        <begin position="224"/>
        <end position="282"/>
    </location>
</feature>
<evidence type="ECO:0000259" key="5">
    <source>
        <dbReference type="SMART" id="SM00646"/>
    </source>
</evidence>
<dbReference type="InterPro" id="IPR003646">
    <property type="entry name" value="SH3-like_bac-type"/>
</dbReference>
<dbReference type="GO" id="GO:0009253">
    <property type="term" value="P:peptidoglycan catabolic process"/>
    <property type="evidence" value="ECO:0007669"/>
    <property type="project" value="InterPro"/>
</dbReference>
<dbReference type="Proteomes" id="UP000767446">
    <property type="component" value="Unassembled WGS sequence"/>
</dbReference>
<evidence type="ECO:0000256" key="3">
    <source>
        <dbReference type="SAM" id="SignalP"/>
    </source>
</evidence>
<proteinExistence type="predicted"/>
<dbReference type="Gene3D" id="3.40.630.40">
    <property type="entry name" value="Zn-dependent exopeptidases"/>
    <property type="match status" value="1"/>
</dbReference>
<protein>
    <submittedName>
        <fullName evidence="6">N-acetylmuramoyl-L-alanine amidase</fullName>
        <ecNumber evidence="6">3.5.1.28</ecNumber>
    </submittedName>
</protein>
<evidence type="ECO:0000256" key="2">
    <source>
        <dbReference type="ARBA" id="ARBA00023316"/>
    </source>
</evidence>
<evidence type="ECO:0000313" key="6">
    <source>
        <dbReference type="EMBL" id="MBR8826412.1"/>
    </source>
</evidence>
<dbReference type="PANTHER" id="PTHR30404">
    <property type="entry name" value="N-ACETYLMURAMOYL-L-ALANINE AMIDASE"/>
    <property type="match status" value="1"/>
</dbReference>
<keyword evidence="1 6" id="KW-0378">Hydrolase</keyword>
<feature type="signal peptide" evidence="3">
    <location>
        <begin position="1"/>
        <end position="22"/>
    </location>
</feature>
<dbReference type="SMART" id="SM00646">
    <property type="entry name" value="Ami_3"/>
    <property type="match status" value="1"/>
</dbReference>
<dbReference type="InterPro" id="IPR002508">
    <property type="entry name" value="MurNAc-LAA_cat"/>
</dbReference>
<dbReference type="SMART" id="SM00287">
    <property type="entry name" value="SH3b"/>
    <property type="match status" value="1"/>
</dbReference>
<dbReference type="GO" id="GO:0008745">
    <property type="term" value="F:N-acetylmuramoyl-L-alanine amidase activity"/>
    <property type="evidence" value="ECO:0007669"/>
    <property type="project" value="UniProtKB-EC"/>
</dbReference>
<dbReference type="Gene3D" id="2.30.30.40">
    <property type="entry name" value="SH3 Domains"/>
    <property type="match status" value="1"/>
</dbReference>
<dbReference type="PANTHER" id="PTHR30404:SF0">
    <property type="entry name" value="N-ACETYLMURAMOYL-L-ALANINE AMIDASE AMIC"/>
    <property type="match status" value="1"/>
</dbReference>
<dbReference type="Pfam" id="PF01520">
    <property type="entry name" value="Amidase_3"/>
    <property type="match status" value="1"/>
</dbReference>
<accession>A0A941GR16</accession>
<keyword evidence="2" id="KW-0961">Cell wall biogenesis/degradation</keyword>
<dbReference type="InterPro" id="IPR050695">
    <property type="entry name" value="N-acetylmuramoyl_amidase_3"/>
</dbReference>
<gene>
    <name evidence="6" type="ORF">DSM107014_00665</name>
</gene>
<evidence type="ECO:0000256" key="1">
    <source>
        <dbReference type="ARBA" id="ARBA00022801"/>
    </source>
</evidence>
<dbReference type="GO" id="GO:0030288">
    <property type="term" value="C:outer membrane-bounded periplasmic space"/>
    <property type="evidence" value="ECO:0007669"/>
    <property type="project" value="TreeGrafter"/>
</dbReference>
<dbReference type="CDD" id="cd02696">
    <property type="entry name" value="MurNAc-LAA"/>
    <property type="match status" value="1"/>
</dbReference>
<sequence>MNKIIGLIALSALMTFPNIAQAQQLNLAYPPANHQTTAEKIFFIGTAPPEDTVFINNQPIQRSNAGHFAPSLPLEIGENIFTLRYQNEEITITITRINPEQKIPTEVTFAPDSLTPTANIAKLPGELICFSAVAPPNGQVSVLLNNQTIPLQPQLPTVNLPPNSALLTAENQPKNSSNIGKYQGCTMINKPGFLGKPLFQLNLAEETITQESMGNIEILDPTQLEVREITEIAGITRTGPSTNYSRLTPLPQGTRASVTGKEGEWLRLDYGSWIKAEETQIIPHNIPPKSIIRSITSRQLPGVTEIIFPLEIPVPITVQQGDKTFTLTLYNTTAQTDIIRMDENSLIKRLDWQQITPTQIEYKFNLKSEQQWGYDLKYEGTNLILSLRHPPTITEDLNGIKILLDPGHGGEEIGAKGPTGYPEKDVNLAVAQLLKQALIQRGAMVYLTRETDKYLSLEDRVEMINQLKPDIALSIHYNALPDDGDGINTAGVSAFWYHPQAHNLAVFIQKYLVEKLNRPDYGVFWNNLALTRPHSAPTVLLELGFIINPEEFEWIINQEKQQELAQAIAAAISQWFQLMVDG</sequence>